<organism evidence="2 3">
    <name type="scientific">Pullulanibacillus pueri</name>
    <dbReference type="NCBI Taxonomy" id="1437324"/>
    <lineage>
        <taxon>Bacteria</taxon>
        <taxon>Bacillati</taxon>
        <taxon>Bacillota</taxon>
        <taxon>Bacilli</taxon>
        <taxon>Bacillales</taxon>
        <taxon>Sporolactobacillaceae</taxon>
        <taxon>Pullulanibacillus</taxon>
    </lineage>
</organism>
<comment type="caution">
    <text evidence="2">The sequence shown here is derived from an EMBL/GenBank/DDBJ whole genome shotgun (WGS) entry which is preliminary data.</text>
</comment>
<keyword evidence="1" id="KW-1133">Transmembrane helix</keyword>
<gene>
    <name evidence="2" type="ORF">GCM10007096_33250</name>
</gene>
<feature type="transmembrane region" description="Helical" evidence="1">
    <location>
        <begin position="12"/>
        <end position="28"/>
    </location>
</feature>
<sequence length="44" mass="4961">MGFMISNGLAQFVSYIYQCCAIIFRFAIQGGSLPFFRKTEYAIG</sequence>
<protein>
    <submittedName>
        <fullName evidence="2">Uncharacterized protein</fullName>
    </submittedName>
</protein>
<dbReference type="AlphaFoldDB" id="A0A8J2ZZ22"/>
<keyword evidence="1" id="KW-0472">Membrane</keyword>
<proteinExistence type="predicted"/>
<dbReference type="InterPro" id="IPR048146">
    <property type="entry name" value="RAxF_45-like"/>
</dbReference>
<evidence type="ECO:0000313" key="2">
    <source>
        <dbReference type="EMBL" id="GGH86169.1"/>
    </source>
</evidence>
<dbReference type="EMBL" id="BMFV01000030">
    <property type="protein sequence ID" value="GGH86169.1"/>
    <property type="molecule type" value="Genomic_DNA"/>
</dbReference>
<evidence type="ECO:0000256" key="1">
    <source>
        <dbReference type="SAM" id="Phobius"/>
    </source>
</evidence>
<reference evidence="2" key="2">
    <citation type="submission" date="2020-09" db="EMBL/GenBank/DDBJ databases">
        <authorList>
            <person name="Sun Q."/>
            <person name="Zhou Y."/>
        </authorList>
    </citation>
    <scope>NUCLEOTIDE SEQUENCE</scope>
    <source>
        <strain evidence="2">CGMCC 1.12777</strain>
    </source>
</reference>
<accession>A0A8J2ZZ22</accession>
<keyword evidence="1" id="KW-0812">Transmembrane</keyword>
<keyword evidence="3" id="KW-1185">Reference proteome</keyword>
<dbReference type="Proteomes" id="UP000656813">
    <property type="component" value="Unassembled WGS sequence"/>
</dbReference>
<name>A0A8J2ZZ22_9BACL</name>
<reference evidence="2" key="1">
    <citation type="journal article" date="2014" name="Int. J. Syst. Evol. Microbiol.">
        <title>Complete genome sequence of Corynebacterium casei LMG S-19264T (=DSM 44701T), isolated from a smear-ripened cheese.</title>
        <authorList>
            <consortium name="US DOE Joint Genome Institute (JGI-PGF)"/>
            <person name="Walter F."/>
            <person name="Albersmeier A."/>
            <person name="Kalinowski J."/>
            <person name="Ruckert C."/>
        </authorList>
    </citation>
    <scope>NUCLEOTIDE SEQUENCE</scope>
    <source>
        <strain evidence="2">CGMCC 1.12777</strain>
    </source>
</reference>
<evidence type="ECO:0000313" key="3">
    <source>
        <dbReference type="Proteomes" id="UP000656813"/>
    </source>
</evidence>
<dbReference type="NCBIfam" id="NF041642">
    <property type="entry name" value="RAxF_45"/>
    <property type="match status" value="1"/>
</dbReference>